<dbReference type="AlphaFoldDB" id="A0A016X0B1"/>
<proteinExistence type="predicted"/>
<organism evidence="1 2">
    <name type="scientific">Ancylostoma ceylanicum</name>
    <dbReference type="NCBI Taxonomy" id="53326"/>
    <lineage>
        <taxon>Eukaryota</taxon>
        <taxon>Metazoa</taxon>
        <taxon>Ecdysozoa</taxon>
        <taxon>Nematoda</taxon>
        <taxon>Chromadorea</taxon>
        <taxon>Rhabditida</taxon>
        <taxon>Rhabditina</taxon>
        <taxon>Rhabditomorpha</taxon>
        <taxon>Strongyloidea</taxon>
        <taxon>Ancylostomatidae</taxon>
        <taxon>Ancylostomatinae</taxon>
        <taxon>Ancylostoma</taxon>
    </lineage>
</organism>
<sequence>MFNADSKNFICTYFHVDCHSAMPDRGSAVQPTGARWRRCFATNRCPIAAVLCGPQMPDRGGASRPTDARSRRCCADYARPTLSTRSRRPREEFCSIESARKRWCPGGLPARTPPL</sequence>
<accession>A0A016X0B1</accession>
<dbReference type="Proteomes" id="UP000024635">
    <property type="component" value="Unassembled WGS sequence"/>
</dbReference>
<comment type="caution">
    <text evidence="1">The sequence shown here is derived from an EMBL/GenBank/DDBJ whole genome shotgun (WGS) entry which is preliminary data.</text>
</comment>
<name>A0A016X0B1_9BILA</name>
<dbReference type="EMBL" id="JARK01000053">
    <property type="protein sequence ID" value="EYC44688.1"/>
    <property type="molecule type" value="Genomic_DNA"/>
</dbReference>
<gene>
    <name evidence="1" type="primary">Acey_s0453.g1708</name>
    <name evidence="1" type="ORF">Y032_0453g1708</name>
</gene>
<reference evidence="2" key="1">
    <citation type="journal article" date="2015" name="Nat. Genet.">
        <title>The genome and transcriptome of the zoonotic hookworm Ancylostoma ceylanicum identify infection-specific gene families.</title>
        <authorList>
            <person name="Schwarz E.M."/>
            <person name="Hu Y."/>
            <person name="Antoshechkin I."/>
            <person name="Miller M.M."/>
            <person name="Sternberg P.W."/>
            <person name="Aroian R.V."/>
        </authorList>
    </citation>
    <scope>NUCLEOTIDE SEQUENCE</scope>
    <source>
        <strain evidence="2">HY135</strain>
    </source>
</reference>
<evidence type="ECO:0000313" key="1">
    <source>
        <dbReference type="EMBL" id="EYC44688.1"/>
    </source>
</evidence>
<keyword evidence="2" id="KW-1185">Reference proteome</keyword>
<evidence type="ECO:0000313" key="2">
    <source>
        <dbReference type="Proteomes" id="UP000024635"/>
    </source>
</evidence>
<protein>
    <submittedName>
        <fullName evidence="1">Uncharacterized protein</fullName>
    </submittedName>
</protein>